<comment type="similarity">
    <text evidence="6">Belongs to the TRAFAC class TrmE-Era-EngA-EngB-Septin-like GTPase superfamily. Septin GTPase family.</text>
</comment>
<dbReference type="FunFam" id="3.40.50.300:FF:000162">
    <property type="entry name" value="septin-7 isoform X1"/>
    <property type="match status" value="1"/>
</dbReference>
<dbReference type="InterPro" id="IPR030379">
    <property type="entry name" value="G_SEPTIN_dom"/>
</dbReference>
<dbReference type="STRING" id="691883.A0A058ZAR2"/>
<gene>
    <name evidence="9" type="ORF">H696_02866</name>
</gene>
<dbReference type="Pfam" id="PF00735">
    <property type="entry name" value="Septin"/>
    <property type="match status" value="1"/>
</dbReference>
<dbReference type="GO" id="GO:0005525">
    <property type="term" value="F:GTP binding"/>
    <property type="evidence" value="ECO:0007669"/>
    <property type="project" value="UniProtKB-KW"/>
</dbReference>
<feature type="region of interest" description="Disordered" evidence="7">
    <location>
        <begin position="1"/>
        <end position="27"/>
    </location>
</feature>
<dbReference type="InterPro" id="IPR027417">
    <property type="entry name" value="P-loop_NTPase"/>
</dbReference>
<dbReference type="GO" id="GO:0051301">
    <property type="term" value="P:cell division"/>
    <property type="evidence" value="ECO:0007669"/>
    <property type="project" value="UniProtKB-KW"/>
</dbReference>
<keyword evidence="5" id="KW-0131">Cell cycle</keyword>
<dbReference type="CDD" id="cd01850">
    <property type="entry name" value="CDC_Septin"/>
    <property type="match status" value="1"/>
</dbReference>
<evidence type="ECO:0000259" key="8">
    <source>
        <dbReference type="PROSITE" id="PS51719"/>
    </source>
</evidence>
<evidence type="ECO:0000256" key="7">
    <source>
        <dbReference type="SAM" id="MobiDB-lite"/>
    </source>
</evidence>
<dbReference type="GeneID" id="20527591"/>
<evidence type="ECO:0000256" key="3">
    <source>
        <dbReference type="ARBA" id="ARBA00023054"/>
    </source>
</evidence>
<evidence type="ECO:0000313" key="9">
    <source>
        <dbReference type="EMBL" id="KCV70517.1"/>
    </source>
</evidence>
<dbReference type="eggNOG" id="KOG1547">
    <property type="taxonomic scope" value="Eukaryota"/>
</dbReference>
<dbReference type="Proteomes" id="UP000030693">
    <property type="component" value="Unassembled WGS sequence"/>
</dbReference>
<evidence type="ECO:0000256" key="4">
    <source>
        <dbReference type="ARBA" id="ARBA00023134"/>
    </source>
</evidence>
<keyword evidence="1" id="KW-0132">Cell division</keyword>
<dbReference type="EMBL" id="KB932204">
    <property type="protein sequence ID" value="KCV70517.1"/>
    <property type="molecule type" value="Genomic_DNA"/>
</dbReference>
<dbReference type="PANTHER" id="PTHR18884">
    <property type="entry name" value="SEPTIN"/>
    <property type="match status" value="1"/>
</dbReference>
<organism evidence="9">
    <name type="scientific">Fonticula alba</name>
    <name type="common">Slime mold</name>
    <dbReference type="NCBI Taxonomy" id="691883"/>
    <lineage>
        <taxon>Eukaryota</taxon>
        <taxon>Rotosphaerida</taxon>
        <taxon>Fonticulaceae</taxon>
        <taxon>Fonticula</taxon>
    </lineage>
</organism>
<accession>A0A058ZAR2</accession>
<dbReference type="OrthoDB" id="416553at2759"/>
<reference evidence="9" key="1">
    <citation type="submission" date="2013-04" db="EMBL/GenBank/DDBJ databases">
        <title>The Genome Sequence of Fonticula alba ATCC 38817.</title>
        <authorList>
            <consortium name="The Broad Institute Genomics Platform"/>
            <person name="Russ C."/>
            <person name="Cuomo C."/>
            <person name="Burger G."/>
            <person name="Gray M.W."/>
            <person name="Holland P.W.H."/>
            <person name="King N."/>
            <person name="Lang F.B.F."/>
            <person name="Roger A.J."/>
            <person name="Ruiz-Trillo I."/>
            <person name="Brown M."/>
            <person name="Walker B."/>
            <person name="Young S."/>
            <person name="Zeng Q."/>
            <person name="Gargeya S."/>
            <person name="Fitzgerald M."/>
            <person name="Haas B."/>
            <person name="Abouelleil A."/>
            <person name="Allen A.W."/>
            <person name="Alvarado L."/>
            <person name="Arachchi H.M."/>
            <person name="Berlin A.M."/>
            <person name="Chapman S.B."/>
            <person name="Gainer-Dewar J."/>
            <person name="Goldberg J."/>
            <person name="Griggs A."/>
            <person name="Gujja S."/>
            <person name="Hansen M."/>
            <person name="Howarth C."/>
            <person name="Imamovic A."/>
            <person name="Ireland A."/>
            <person name="Larimer J."/>
            <person name="McCowan C."/>
            <person name="Murphy C."/>
            <person name="Pearson M."/>
            <person name="Poon T.W."/>
            <person name="Priest M."/>
            <person name="Roberts A."/>
            <person name="Saif S."/>
            <person name="Shea T."/>
            <person name="Sisk P."/>
            <person name="Sykes S."/>
            <person name="Wortman J."/>
            <person name="Nusbaum C."/>
            <person name="Birren B."/>
        </authorList>
    </citation>
    <scope>NUCLEOTIDE SEQUENCE [LARGE SCALE GENOMIC DNA]</scope>
    <source>
        <strain evidence="9">ATCC 38817</strain>
    </source>
</reference>
<protein>
    <recommendedName>
        <fullName evidence="8">Septin-type G domain-containing protein</fullName>
    </recommendedName>
</protein>
<evidence type="ECO:0000256" key="2">
    <source>
        <dbReference type="ARBA" id="ARBA00022741"/>
    </source>
</evidence>
<keyword evidence="4 6" id="KW-0342">GTP-binding</keyword>
<dbReference type="InterPro" id="IPR016491">
    <property type="entry name" value="Septin"/>
</dbReference>
<dbReference type="AlphaFoldDB" id="A0A058ZAR2"/>
<evidence type="ECO:0000256" key="6">
    <source>
        <dbReference type="RuleBase" id="RU004560"/>
    </source>
</evidence>
<feature type="region of interest" description="Disordered" evidence="7">
    <location>
        <begin position="396"/>
        <end position="416"/>
    </location>
</feature>
<dbReference type="GO" id="GO:0005856">
    <property type="term" value="C:cytoskeleton"/>
    <property type="evidence" value="ECO:0007669"/>
    <property type="project" value="UniProtKB-ARBA"/>
</dbReference>
<dbReference type="PROSITE" id="PS51719">
    <property type="entry name" value="G_SEPTIN"/>
    <property type="match status" value="1"/>
</dbReference>
<evidence type="ECO:0000313" key="10">
    <source>
        <dbReference type="Proteomes" id="UP000030693"/>
    </source>
</evidence>
<dbReference type="SUPFAM" id="SSF52540">
    <property type="entry name" value="P-loop containing nucleoside triphosphate hydrolases"/>
    <property type="match status" value="1"/>
</dbReference>
<evidence type="ECO:0000256" key="1">
    <source>
        <dbReference type="ARBA" id="ARBA00022618"/>
    </source>
</evidence>
<dbReference type="Gene3D" id="3.40.50.300">
    <property type="entry name" value="P-loop containing nucleotide triphosphate hydrolases"/>
    <property type="match status" value="1"/>
</dbReference>
<keyword evidence="2 6" id="KW-0547">Nucleotide-binding</keyword>
<evidence type="ECO:0000256" key="5">
    <source>
        <dbReference type="ARBA" id="ARBA00023306"/>
    </source>
</evidence>
<dbReference type="OMA" id="EASHAEI"/>
<feature type="domain" description="Septin-type G" evidence="8">
    <location>
        <begin position="124"/>
        <end position="397"/>
    </location>
</feature>
<keyword evidence="10" id="KW-1185">Reference proteome</keyword>
<sequence length="416" mass="46154">MSYSHHTPRDLPSFQRHHRASPPPPSLTLSLSVMSVPAHLEPDLQTFDSATESIASSTFEMTENVPVAVHSSGDPNAAAESAAAAAAAPGTEAEVTDRVHMTQLNGFVGFHKLCDQVHRRAIKHGFEFNVMVVGPSGIGKSTFINTLFSSLLLQSKSDRIPSAADEKTVVIERITHQLVEQGTRLLLTVIDTPGFGDHINNQDAWEPIVTYIKKQYDDYRTIEARPDRPRHISDTRVHLVIYFLQPGTAGLRPLDAKAMYEIGRVANLIPVIAKSDSLTMNERAAFKAAVKADIQANKIAVYPNSSDLQYDEEETQVNVEAAEMIPFAIIGATDTIVKDSEVTRGRITPFGIIDIENEEHCEFSQFRRFIIHSNMKDLIDVTSQMHYEHYRARKISKKKRNRAREAAAASNAMTPS</sequence>
<name>A0A058ZAR2_FONAL</name>
<feature type="compositionally biased region" description="Low complexity" evidence="7">
    <location>
        <begin position="406"/>
        <end position="416"/>
    </location>
</feature>
<dbReference type="RefSeq" id="XP_009495033.1">
    <property type="nucleotide sequence ID" value="XM_009496758.1"/>
</dbReference>
<keyword evidence="3" id="KW-0175">Coiled coil</keyword>
<proteinExistence type="inferred from homology"/>